<dbReference type="Pfam" id="PF00005">
    <property type="entry name" value="ABC_tran"/>
    <property type="match status" value="1"/>
</dbReference>
<evidence type="ECO:0000256" key="5">
    <source>
        <dbReference type="ARBA" id="ARBA00022970"/>
    </source>
</evidence>
<dbReference type="PROSITE" id="PS00211">
    <property type="entry name" value="ABC_TRANSPORTER_1"/>
    <property type="match status" value="1"/>
</dbReference>
<keyword evidence="5" id="KW-0029">Amino-acid transport</keyword>
<gene>
    <name evidence="7" type="ORF">ENS59_06830</name>
</gene>
<comment type="similarity">
    <text evidence="1">Belongs to the ABC transporter superfamily.</text>
</comment>
<keyword evidence="2" id="KW-0813">Transport</keyword>
<organism evidence="7">
    <name type="scientific">Gracilinema caldarium</name>
    <dbReference type="NCBI Taxonomy" id="215591"/>
    <lineage>
        <taxon>Bacteria</taxon>
        <taxon>Pseudomonadati</taxon>
        <taxon>Spirochaetota</taxon>
        <taxon>Spirochaetia</taxon>
        <taxon>Spirochaetales</taxon>
        <taxon>Breznakiellaceae</taxon>
        <taxon>Gracilinema</taxon>
    </lineage>
</organism>
<evidence type="ECO:0000313" key="7">
    <source>
        <dbReference type="EMBL" id="HFH29212.1"/>
    </source>
</evidence>
<dbReference type="GO" id="GO:0015807">
    <property type="term" value="P:L-amino acid transport"/>
    <property type="evidence" value="ECO:0007669"/>
    <property type="project" value="TreeGrafter"/>
</dbReference>
<protein>
    <submittedName>
        <fullName evidence="7">ABC transporter ATP-binding protein</fullName>
    </submittedName>
</protein>
<dbReference type="SUPFAM" id="SSF52540">
    <property type="entry name" value="P-loop containing nucleoside triphosphate hydrolases"/>
    <property type="match status" value="1"/>
</dbReference>
<evidence type="ECO:0000256" key="1">
    <source>
        <dbReference type="ARBA" id="ARBA00005417"/>
    </source>
</evidence>
<dbReference type="Gene3D" id="3.40.50.300">
    <property type="entry name" value="P-loop containing nucleotide triphosphate hydrolases"/>
    <property type="match status" value="1"/>
</dbReference>
<sequence>MNLLEIRNLSLTKSGKPLLHDINADIWQGYVHAVIGPNGAGKSTLAQTIMGLSGYRDIQGEIRFEGQPINTLSVDERARLGITLVFQEPARFEGLSVPDFILAGAKEKRSALVDEALRVVGLDPNRYRSRAVDKTLSGGERKRIELASVYAMKPRLLLMDEPDSGVDIDSIQHIFTVIRELKAEGTTVLLITHSGEVLQQADHAFLLCAGQIVDKGPMDRMLDYFNGQCTPCTHVGCPDIDRK</sequence>
<dbReference type="PROSITE" id="PS50893">
    <property type="entry name" value="ABC_TRANSPORTER_2"/>
    <property type="match status" value="1"/>
</dbReference>
<evidence type="ECO:0000256" key="2">
    <source>
        <dbReference type="ARBA" id="ARBA00022448"/>
    </source>
</evidence>
<dbReference type="PANTHER" id="PTHR43820:SF4">
    <property type="entry name" value="HIGH-AFFINITY BRANCHED-CHAIN AMINO ACID TRANSPORT ATP-BINDING PROTEIN LIVF"/>
    <property type="match status" value="1"/>
</dbReference>
<accession>A0A7C3E1V3</accession>
<dbReference type="EMBL" id="DSVL01000211">
    <property type="protein sequence ID" value="HFH29212.1"/>
    <property type="molecule type" value="Genomic_DNA"/>
</dbReference>
<dbReference type="GO" id="GO:0005524">
    <property type="term" value="F:ATP binding"/>
    <property type="evidence" value="ECO:0007669"/>
    <property type="project" value="UniProtKB-KW"/>
</dbReference>
<evidence type="ECO:0000256" key="3">
    <source>
        <dbReference type="ARBA" id="ARBA00022741"/>
    </source>
</evidence>
<comment type="caution">
    <text evidence="7">The sequence shown here is derived from an EMBL/GenBank/DDBJ whole genome shotgun (WGS) entry which is preliminary data.</text>
</comment>
<dbReference type="GO" id="GO:0016887">
    <property type="term" value="F:ATP hydrolysis activity"/>
    <property type="evidence" value="ECO:0007669"/>
    <property type="project" value="InterPro"/>
</dbReference>
<dbReference type="PANTHER" id="PTHR43820">
    <property type="entry name" value="HIGH-AFFINITY BRANCHED-CHAIN AMINO ACID TRANSPORT ATP-BINDING PROTEIN LIVF"/>
    <property type="match status" value="1"/>
</dbReference>
<proteinExistence type="inferred from homology"/>
<dbReference type="InterPro" id="IPR017871">
    <property type="entry name" value="ABC_transporter-like_CS"/>
</dbReference>
<dbReference type="InterPro" id="IPR052156">
    <property type="entry name" value="BCAA_Transport_ATP-bd_LivF"/>
</dbReference>
<feature type="domain" description="ABC transporter" evidence="6">
    <location>
        <begin position="4"/>
        <end position="234"/>
    </location>
</feature>
<name>A0A7C3E1V3_9SPIR</name>
<dbReference type="SMART" id="SM00382">
    <property type="entry name" value="AAA"/>
    <property type="match status" value="1"/>
</dbReference>
<keyword evidence="3" id="KW-0547">Nucleotide-binding</keyword>
<evidence type="ECO:0000256" key="4">
    <source>
        <dbReference type="ARBA" id="ARBA00022840"/>
    </source>
</evidence>
<evidence type="ECO:0000259" key="6">
    <source>
        <dbReference type="PROSITE" id="PS50893"/>
    </source>
</evidence>
<reference evidence="7" key="1">
    <citation type="journal article" date="2020" name="mSystems">
        <title>Genome- and Community-Level Interaction Insights into Carbon Utilization and Element Cycling Functions of Hydrothermarchaeota in Hydrothermal Sediment.</title>
        <authorList>
            <person name="Zhou Z."/>
            <person name="Liu Y."/>
            <person name="Xu W."/>
            <person name="Pan J."/>
            <person name="Luo Z.H."/>
            <person name="Li M."/>
        </authorList>
    </citation>
    <scope>NUCLEOTIDE SEQUENCE [LARGE SCALE GENOMIC DNA]</scope>
    <source>
        <strain evidence="7">SpSt-503</strain>
    </source>
</reference>
<dbReference type="InterPro" id="IPR027417">
    <property type="entry name" value="P-loop_NTPase"/>
</dbReference>
<dbReference type="InterPro" id="IPR003593">
    <property type="entry name" value="AAA+_ATPase"/>
</dbReference>
<dbReference type="GO" id="GO:0015658">
    <property type="term" value="F:branched-chain amino acid transmembrane transporter activity"/>
    <property type="evidence" value="ECO:0007669"/>
    <property type="project" value="TreeGrafter"/>
</dbReference>
<keyword evidence="4 7" id="KW-0067">ATP-binding</keyword>
<dbReference type="AlphaFoldDB" id="A0A7C3E1V3"/>
<dbReference type="InterPro" id="IPR003439">
    <property type="entry name" value="ABC_transporter-like_ATP-bd"/>
</dbReference>